<dbReference type="InterPro" id="IPR029060">
    <property type="entry name" value="PIN-like_dom_sf"/>
</dbReference>
<organism evidence="1 2">
    <name type="scientific">Microcystis panniformis FACHB-1757</name>
    <dbReference type="NCBI Taxonomy" id="1638788"/>
    <lineage>
        <taxon>Bacteria</taxon>
        <taxon>Bacillati</taxon>
        <taxon>Cyanobacteriota</taxon>
        <taxon>Cyanophyceae</taxon>
        <taxon>Oscillatoriophycideae</taxon>
        <taxon>Chroococcales</taxon>
        <taxon>Microcystaceae</taxon>
        <taxon>Microcystis</taxon>
    </lineage>
</organism>
<evidence type="ECO:0000313" key="1">
    <source>
        <dbReference type="EMBL" id="AKV66986.1"/>
    </source>
</evidence>
<evidence type="ECO:0000313" key="2">
    <source>
        <dbReference type="Proteomes" id="UP000068167"/>
    </source>
</evidence>
<keyword evidence="2" id="KW-1185">Reference proteome</keyword>
<accession>A0A0K1RZ40</accession>
<dbReference type="Gene3D" id="3.40.50.1010">
    <property type="entry name" value="5'-nuclease"/>
    <property type="match status" value="1"/>
</dbReference>
<gene>
    <name evidence="1" type="ORF">VL20_1853</name>
</gene>
<sequence length="89" mass="10566">MTELKNHSCFVDSNIWLYAFSTDKKEESKRILAKQLIKEKSIIISTQIINEVSCNLLKKHKLDEKQLFKLIVSFYRKYQVISSNSHFKK</sequence>
<dbReference type="PATRIC" id="fig|1638788.3.peg.1861"/>
<dbReference type="RefSeq" id="WP_221634801.1">
    <property type="nucleotide sequence ID" value="NZ_CP011339.1"/>
</dbReference>
<dbReference type="SUPFAM" id="SSF88723">
    <property type="entry name" value="PIN domain-like"/>
    <property type="match status" value="1"/>
</dbReference>
<dbReference type="Proteomes" id="UP000068167">
    <property type="component" value="Chromosome"/>
</dbReference>
<name>A0A0K1RZ40_9CHRO</name>
<dbReference type="EMBL" id="CP011339">
    <property type="protein sequence ID" value="AKV66986.1"/>
    <property type="molecule type" value="Genomic_DNA"/>
</dbReference>
<proteinExistence type="predicted"/>
<dbReference type="KEGG" id="mpk:VL20_1853"/>
<protein>
    <submittedName>
        <fullName evidence="1">Membrane-associated protein containing RNA-binding TRAM domain and ribonuclease PIN-domain YacL</fullName>
    </submittedName>
</protein>
<reference evidence="1 2" key="1">
    <citation type="journal article" date="2016" name="Stand. Genomic Sci.">
        <title>Complete genome sequence and genomic characterization of Microcystis panniformis FACHB 1757 by third-generation sequencing.</title>
        <authorList>
            <person name="Zhang J.Y."/>
            <person name="Guan R."/>
            <person name="Zhang H.J."/>
            <person name="Li H."/>
            <person name="Xiao P."/>
            <person name="Yu G.L."/>
            <person name="Du L."/>
            <person name="Cao D.M."/>
            <person name="Zhu B.C."/>
            <person name="Li R.H."/>
            <person name="Lu Z.H."/>
        </authorList>
    </citation>
    <scope>NUCLEOTIDE SEQUENCE [LARGE SCALE GENOMIC DNA]</scope>
    <source>
        <strain evidence="1 2">FACHB-1757</strain>
    </source>
</reference>
<dbReference type="AlphaFoldDB" id="A0A0K1RZ40"/>